<evidence type="ECO:0000256" key="1">
    <source>
        <dbReference type="SAM" id="Phobius"/>
    </source>
</evidence>
<sequence>MLIFGLLTMKIIYQFEVVLRALVLYTGLGGPVIGFILQLSGPAYRVTMVVATMALQVIGDGMLIYRCLVIFSYRWSMVALPVALFIVSTSVTAALLGLTAGNNTFLNLNANDGHLYSALTNTALATTLVTNIITTELRLTLPRAQF</sequence>
<dbReference type="Proteomes" id="UP000053257">
    <property type="component" value="Unassembled WGS sequence"/>
</dbReference>
<gene>
    <name evidence="2" type="ORF">PHLGIDRAFT_501058</name>
</gene>
<keyword evidence="1" id="KW-1133">Transmembrane helix</keyword>
<keyword evidence="1" id="KW-0812">Transmembrane</keyword>
<organism evidence="2 3">
    <name type="scientific">Phlebiopsis gigantea (strain 11061_1 CR5-6)</name>
    <name type="common">White-rot fungus</name>
    <name type="synonym">Peniophora gigantea</name>
    <dbReference type="NCBI Taxonomy" id="745531"/>
    <lineage>
        <taxon>Eukaryota</taxon>
        <taxon>Fungi</taxon>
        <taxon>Dikarya</taxon>
        <taxon>Basidiomycota</taxon>
        <taxon>Agaricomycotina</taxon>
        <taxon>Agaricomycetes</taxon>
        <taxon>Polyporales</taxon>
        <taxon>Phanerochaetaceae</taxon>
        <taxon>Phlebiopsis</taxon>
    </lineage>
</organism>
<protein>
    <submittedName>
        <fullName evidence="2">Uncharacterized protein</fullName>
    </submittedName>
</protein>
<evidence type="ECO:0000313" key="3">
    <source>
        <dbReference type="Proteomes" id="UP000053257"/>
    </source>
</evidence>
<dbReference type="OrthoDB" id="3226582at2759"/>
<keyword evidence="3" id="KW-1185">Reference proteome</keyword>
<name>A0A0C3S3T8_PHLG1</name>
<dbReference type="EMBL" id="KN840664">
    <property type="protein sequence ID" value="KIP02605.1"/>
    <property type="molecule type" value="Genomic_DNA"/>
</dbReference>
<feature type="transmembrane region" description="Helical" evidence="1">
    <location>
        <begin position="17"/>
        <end position="37"/>
    </location>
</feature>
<dbReference type="AlphaFoldDB" id="A0A0C3S3T8"/>
<dbReference type="HOGENOM" id="CLU_1778162_0_0_1"/>
<keyword evidence="1" id="KW-0472">Membrane</keyword>
<reference evidence="2 3" key="1">
    <citation type="journal article" date="2014" name="PLoS Genet.">
        <title>Analysis of the Phlebiopsis gigantea genome, transcriptome and secretome provides insight into its pioneer colonization strategies of wood.</title>
        <authorList>
            <person name="Hori C."/>
            <person name="Ishida T."/>
            <person name="Igarashi K."/>
            <person name="Samejima M."/>
            <person name="Suzuki H."/>
            <person name="Master E."/>
            <person name="Ferreira P."/>
            <person name="Ruiz-Duenas F.J."/>
            <person name="Held B."/>
            <person name="Canessa P."/>
            <person name="Larrondo L.F."/>
            <person name="Schmoll M."/>
            <person name="Druzhinina I.S."/>
            <person name="Kubicek C.P."/>
            <person name="Gaskell J.A."/>
            <person name="Kersten P."/>
            <person name="St John F."/>
            <person name="Glasner J."/>
            <person name="Sabat G."/>
            <person name="Splinter BonDurant S."/>
            <person name="Syed K."/>
            <person name="Yadav J."/>
            <person name="Mgbeahuruike A.C."/>
            <person name="Kovalchuk A."/>
            <person name="Asiegbu F.O."/>
            <person name="Lackner G."/>
            <person name="Hoffmeister D."/>
            <person name="Rencoret J."/>
            <person name="Gutierrez A."/>
            <person name="Sun H."/>
            <person name="Lindquist E."/>
            <person name="Barry K."/>
            <person name="Riley R."/>
            <person name="Grigoriev I.V."/>
            <person name="Henrissat B."/>
            <person name="Kues U."/>
            <person name="Berka R.M."/>
            <person name="Martinez A.T."/>
            <person name="Covert S.F."/>
            <person name="Blanchette R.A."/>
            <person name="Cullen D."/>
        </authorList>
    </citation>
    <scope>NUCLEOTIDE SEQUENCE [LARGE SCALE GENOMIC DNA]</scope>
    <source>
        <strain evidence="2 3">11061_1 CR5-6</strain>
    </source>
</reference>
<accession>A0A0C3S3T8</accession>
<evidence type="ECO:0000313" key="2">
    <source>
        <dbReference type="EMBL" id="KIP02605.1"/>
    </source>
</evidence>
<feature type="transmembrane region" description="Helical" evidence="1">
    <location>
        <begin position="113"/>
        <end position="133"/>
    </location>
</feature>
<feature type="transmembrane region" description="Helical" evidence="1">
    <location>
        <begin position="43"/>
        <end position="65"/>
    </location>
</feature>
<proteinExistence type="predicted"/>
<feature type="transmembrane region" description="Helical" evidence="1">
    <location>
        <begin position="77"/>
        <end position="101"/>
    </location>
</feature>